<sequence>METRIIFTFCASKGPTGRYGSRKFKSKIYTNYNIQGSTKDTNLFGWVQDHIGASLECKVKAAATRVVEESPFGALLSEHETRNIDLSQANEASRTTGTGSTTMVKGLASFNILSFFDALVAMNRREEISDSSNTRKQSNIAKHVSMVFLKSANYCVKGNSKRNKVGFMADLYPSLQTFNVWNPHDREMTGNLGMTFDVNLSFEGLWSFPPNSNGIYEWEFSNSRELKIFQRLPDTKEFSVEERVKTPFYINHNFSAEKFPELYKEFVDELEWHMAASTLVPPSLEVVLSNGPTQVTTLMAENTLGCPSAQVVLSNGPTQSTTPMAESTLVPPPLEVLLSNGPTWSTTPDLMAESTLVSPPPEVVLSKGRTQVTTPVAESTVVLPPPEVVLSNALTQATTLVVINMLVPPLPEGVSARQDARKEQGRP</sequence>
<keyword evidence="2" id="KW-1185">Reference proteome</keyword>
<protein>
    <submittedName>
        <fullName evidence="1">Uncharacterized protein</fullName>
    </submittedName>
</protein>
<accession>A0ABD3GB38</accession>
<proteinExistence type="predicted"/>
<reference evidence="1 2" key="1">
    <citation type="submission" date="2024-09" db="EMBL/GenBank/DDBJ databases">
        <title>Chromosome-scale assembly of Riccia sorocarpa.</title>
        <authorList>
            <person name="Paukszto L."/>
        </authorList>
    </citation>
    <scope>NUCLEOTIDE SEQUENCE [LARGE SCALE GENOMIC DNA]</scope>
    <source>
        <strain evidence="1">LP-2024</strain>
        <tissue evidence="1">Aerial parts of the thallus</tissue>
    </source>
</reference>
<dbReference type="EMBL" id="JBJQOH010000008">
    <property type="protein sequence ID" value="KAL3676380.1"/>
    <property type="molecule type" value="Genomic_DNA"/>
</dbReference>
<organism evidence="1 2">
    <name type="scientific">Riccia sorocarpa</name>
    <dbReference type="NCBI Taxonomy" id="122646"/>
    <lineage>
        <taxon>Eukaryota</taxon>
        <taxon>Viridiplantae</taxon>
        <taxon>Streptophyta</taxon>
        <taxon>Embryophyta</taxon>
        <taxon>Marchantiophyta</taxon>
        <taxon>Marchantiopsida</taxon>
        <taxon>Marchantiidae</taxon>
        <taxon>Marchantiales</taxon>
        <taxon>Ricciaceae</taxon>
        <taxon>Riccia</taxon>
    </lineage>
</organism>
<dbReference type="AlphaFoldDB" id="A0ABD3GB38"/>
<name>A0ABD3GB38_9MARC</name>
<evidence type="ECO:0000313" key="1">
    <source>
        <dbReference type="EMBL" id="KAL3676380.1"/>
    </source>
</evidence>
<evidence type="ECO:0000313" key="2">
    <source>
        <dbReference type="Proteomes" id="UP001633002"/>
    </source>
</evidence>
<comment type="caution">
    <text evidence="1">The sequence shown here is derived from an EMBL/GenBank/DDBJ whole genome shotgun (WGS) entry which is preliminary data.</text>
</comment>
<gene>
    <name evidence="1" type="ORF">R1sor_026328</name>
</gene>
<dbReference type="Proteomes" id="UP001633002">
    <property type="component" value="Unassembled WGS sequence"/>
</dbReference>